<evidence type="ECO:0000313" key="2">
    <source>
        <dbReference type="Proteomes" id="UP000789920"/>
    </source>
</evidence>
<sequence length="67" mass="7890">DVYKQVTFADTLEYIQNIVAQATEEFVATEVEKRITKSIDEARQSLVAKEEMELLIEHRMKELKLYI</sequence>
<accession>A0ACA9SIY4</accession>
<name>A0ACA9SIY4_9GLOM</name>
<organism evidence="1 2">
    <name type="scientific">Racocetra persica</name>
    <dbReference type="NCBI Taxonomy" id="160502"/>
    <lineage>
        <taxon>Eukaryota</taxon>
        <taxon>Fungi</taxon>
        <taxon>Fungi incertae sedis</taxon>
        <taxon>Mucoromycota</taxon>
        <taxon>Glomeromycotina</taxon>
        <taxon>Glomeromycetes</taxon>
        <taxon>Diversisporales</taxon>
        <taxon>Gigasporaceae</taxon>
        <taxon>Racocetra</taxon>
    </lineage>
</organism>
<gene>
    <name evidence="1" type="ORF">RPERSI_LOCUS31816</name>
</gene>
<dbReference type="EMBL" id="CAJVQC010129901">
    <property type="protein sequence ID" value="CAG8841312.1"/>
    <property type="molecule type" value="Genomic_DNA"/>
</dbReference>
<comment type="caution">
    <text evidence="1">The sequence shown here is derived from an EMBL/GenBank/DDBJ whole genome shotgun (WGS) entry which is preliminary data.</text>
</comment>
<proteinExistence type="predicted"/>
<reference evidence="1" key="1">
    <citation type="submission" date="2021-06" db="EMBL/GenBank/DDBJ databases">
        <authorList>
            <person name="Kallberg Y."/>
            <person name="Tangrot J."/>
            <person name="Rosling A."/>
        </authorList>
    </citation>
    <scope>NUCLEOTIDE SEQUENCE</scope>
    <source>
        <strain evidence="1">MA461A</strain>
    </source>
</reference>
<evidence type="ECO:0000313" key="1">
    <source>
        <dbReference type="EMBL" id="CAG8841312.1"/>
    </source>
</evidence>
<keyword evidence="2" id="KW-1185">Reference proteome</keyword>
<feature type="non-terminal residue" evidence="1">
    <location>
        <position position="1"/>
    </location>
</feature>
<protein>
    <submittedName>
        <fullName evidence="1">6925_t:CDS:1</fullName>
    </submittedName>
</protein>
<dbReference type="Proteomes" id="UP000789920">
    <property type="component" value="Unassembled WGS sequence"/>
</dbReference>